<feature type="region of interest" description="Disordered" evidence="1">
    <location>
        <begin position="1"/>
        <end position="36"/>
    </location>
</feature>
<feature type="compositionally biased region" description="Polar residues" evidence="1">
    <location>
        <begin position="20"/>
        <end position="36"/>
    </location>
</feature>
<accession>A0A8S5LJW1</accession>
<reference evidence="2" key="1">
    <citation type="journal article" date="2021" name="Proc. Natl. Acad. Sci. U.S.A.">
        <title>A Catalog of Tens of Thousands of Viruses from Human Metagenomes Reveals Hidden Associations with Chronic Diseases.</title>
        <authorList>
            <person name="Tisza M.J."/>
            <person name="Buck C.B."/>
        </authorList>
    </citation>
    <scope>NUCLEOTIDE SEQUENCE</scope>
    <source>
        <strain evidence="2">CtomJ2</strain>
    </source>
</reference>
<evidence type="ECO:0000256" key="1">
    <source>
        <dbReference type="SAM" id="MobiDB-lite"/>
    </source>
</evidence>
<sequence length="36" mass="3940">MRTSLKAISTKCRKKRTTPGMLTSEGSLNSIKNATK</sequence>
<organism evidence="2">
    <name type="scientific">Siphoviridae sp. ctomJ2</name>
    <dbReference type="NCBI Taxonomy" id="2827593"/>
    <lineage>
        <taxon>Viruses</taxon>
        <taxon>Duplodnaviria</taxon>
        <taxon>Heunggongvirae</taxon>
        <taxon>Uroviricota</taxon>
        <taxon>Caudoviricetes</taxon>
    </lineage>
</organism>
<evidence type="ECO:0000313" key="2">
    <source>
        <dbReference type="EMBL" id="DAD70397.1"/>
    </source>
</evidence>
<name>A0A8S5LJW1_9CAUD</name>
<proteinExistence type="predicted"/>
<dbReference type="EMBL" id="BK015864">
    <property type="protein sequence ID" value="DAD70397.1"/>
    <property type="molecule type" value="Genomic_DNA"/>
</dbReference>
<protein>
    <submittedName>
        <fullName evidence="2">Uncharacterized protein</fullName>
    </submittedName>
</protein>